<evidence type="ECO:0000313" key="1">
    <source>
        <dbReference type="EMBL" id="KJY98652.1"/>
    </source>
</evidence>
<dbReference type="OrthoDB" id="6313013at2"/>
<evidence type="ECO:0008006" key="3">
    <source>
        <dbReference type="Google" id="ProtNLM"/>
    </source>
</evidence>
<name>A0A0F4PT99_9GAMM</name>
<keyword evidence="2" id="KW-1185">Reference proteome</keyword>
<gene>
    <name evidence="1" type="ORF">TW72_13070</name>
</gene>
<dbReference type="EMBL" id="JXXZ01000010">
    <property type="protein sequence ID" value="KJY98652.1"/>
    <property type="molecule type" value="Genomic_DNA"/>
</dbReference>
<sequence>MYKLITVALFYCALTACSSSYDEPEYEVQSQQFYGKTTEQGQRIFAYVITVKASRREMLDPDEPITRREFERYAEKEYFEESRVLKLQLEDQGAAALKKELDERQYCPGDYEITQVLWRDLSVQLRGECL</sequence>
<dbReference type="AlphaFoldDB" id="A0A0F4PT99"/>
<accession>A0A0F4PT99</accession>
<dbReference type="PROSITE" id="PS51257">
    <property type="entry name" value="PROKAR_LIPOPROTEIN"/>
    <property type="match status" value="1"/>
</dbReference>
<dbReference type="PATRIC" id="fig|151081.8.peg.3598"/>
<proteinExistence type="predicted"/>
<dbReference type="Proteomes" id="UP000033664">
    <property type="component" value="Unassembled WGS sequence"/>
</dbReference>
<dbReference type="GeneID" id="58229426"/>
<reference evidence="1 2" key="1">
    <citation type="journal article" date="2015" name="BMC Genomics">
        <title>Genome mining reveals unlocked bioactive potential of marine Gram-negative bacteria.</title>
        <authorList>
            <person name="Machado H."/>
            <person name="Sonnenschein E.C."/>
            <person name="Melchiorsen J."/>
            <person name="Gram L."/>
        </authorList>
    </citation>
    <scope>NUCLEOTIDE SEQUENCE [LARGE SCALE GENOMIC DNA]</scope>
    <source>
        <strain evidence="1 2">S3137</strain>
    </source>
</reference>
<dbReference type="eggNOG" id="ENOG502ZVIS">
    <property type="taxonomic scope" value="Bacteria"/>
</dbReference>
<organism evidence="1 2">
    <name type="scientific">Pseudoalteromonas ruthenica</name>
    <dbReference type="NCBI Taxonomy" id="151081"/>
    <lineage>
        <taxon>Bacteria</taxon>
        <taxon>Pseudomonadati</taxon>
        <taxon>Pseudomonadota</taxon>
        <taxon>Gammaproteobacteria</taxon>
        <taxon>Alteromonadales</taxon>
        <taxon>Pseudoalteromonadaceae</taxon>
        <taxon>Pseudoalteromonas</taxon>
    </lineage>
</organism>
<protein>
    <recommendedName>
        <fullName evidence="3">Lipoprotein</fullName>
    </recommendedName>
</protein>
<comment type="caution">
    <text evidence="1">The sequence shown here is derived from an EMBL/GenBank/DDBJ whole genome shotgun (WGS) entry which is preliminary data.</text>
</comment>
<dbReference type="RefSeq" id="WP_045980546.1">
    <property type="nucleotide sequence ID" value="NZ_JXXY01000022.1"/>
</dbReference>
<evidence type="ECO:0000313" key="2">
    <source>
        <dbReference type="Proteomes" id="UP000033664"/>
    </source>
</evidence>